<organism evidence="2 3">
    <name type="scientific">Brassica carinata</name>
    <name type="common">Ethiopian mustard</name>
    <name type="synonym">Abyssinian cabbage</name>
    <dbReference type="NCBI Taxonomy" id="52824"/>
    <lineage>
        <taxon>Eukaryota</taxon>
        <taxon>Viridiplantae</taxon>
        <taxon>Streptophyta</taxon>
        <taxon>Embryophyta</taxon>
        <taxon>Tracheophyta</taxon>
        <taxon>Spermatophyta</taxon>
        <taxon>Magnoliopsida</taxon>
        <taxon>eudicotyledons</taxon>
        <taxon>Gunneridae</taxon>
        <taxon>Pentapetalae</taxon>
        <taxon>rosids</taxon>
        <taxon>malvids</taxon>
        <taxon>Brassicales</taxon>
        <taxon>Brassicaceae</taxon>
        <taxon>Brassiceae</taxon>
        <taxon>Brassica</taxon>
    </lineage>
</organism>
<dbReference type="AlphaFoldDB" id="A0A8X7Q5Q5"/>
<sequence>MSFYVKNSWRFTQHQPLLLFGKDRRGSERHTVEHAKKSEHPPGYEIPQRRQGEDTYGATKEKNKSKGVRRQQRRKQQMLPPANEI</sequence>
<feature type="compositionally biased region" description="Basic residues" evidence="1">
    <location>
        <begin position="65"/>
        <end position="76"/>
    </location>
</feature>
<gene>
    <name evidence="2" type="ORF">Bca52824_071114</name>
</gene>
<feature type="region of interest" description="Disordered" evidence="1">
    <location>
        <begin position="22"/>
        <end position="85"/>
    </location>
</feature>
<evidence type="ECO:0000313" key="2">
    <source>
        <dbReference type="EMBL" id="KAG2264035.1"/>
    </source>
</evidence>
<evidence type="ECO:0000313" key="3">
    <source>
        <dbReference type="Proteomes" id="UP000886595"/>
    </source>
</evidence>
<feature type="compositionally biased region" description="Basic and acidic residues" evidence="1">
    <location>
        <begin position="22"/>
        <end position="64"/>
    </location>
</feature>
<dbReference type="EMBL" id="JAAMPC010000014">
    <property type="protein sequence ID" value="KAG2264035.1"/>
    <property type="molecule type" value="Genomic_DNA"/>
</dbReference>
<protein>
    <submittedName>
        <fullName evidence="2">Uncharacterized protein</fullName>
    </submittedName>
</protein>
<proteinExistence type="predicted"/>
<name>A0A8X7Q5Q5_BRACI</name>
<dbReference type="OrthoDB" id="10334404at2759"/>
<dbReference type="Proteomes" id="UP000886595">
    <property type="component" value="Unassembled WGS sequence"/>
</dbReference>
<comment type="caution">
    <text evidence="2">The sequence shown here is derived from an EMBL/GenBank/DDBJ whole genome shotgun (WGS) entry which is preliminary data.</text>
</comment>
<evidence type="ECO:0000256" key="1">
    <source>
        <dbReference type="SAM" id="MobiDB-lite"/>
    </source>
</evidence>
<keyword evidence="3" id="KW-1185">Reference proteome</keyword>
<accession>A0A8X7Q5Q5</accession>
<reference evidence="2 3" key="1">
    <citation type="submission" date="2020-02" db="EMBL/GenBank/DDBJ databases">
        <authorList>
            <person name="Ma Q."/>
            <person name="Huang Y."/>
            <person name="Song X."/>
            <person name="Pei D."/>
        </authorList>
    </citation>
    <scope>NUCLEOTIDE SEQUENCE [LARGE SCALE GENOMIC DNA]</scope>
    <source>
        <strain evidence="2">Sxm20200214</strain>
        <tissue evidence="2">Leaf</tissue>
    </source>
</reference>